<feature type="transmembrane region" description="Helical" evidence="12">
    <location>
        <begin position="280"/>
        <end position="304"/>
    </location>
</feature>
<keyword evidence="5 12" id="KW-1133">Transmembrane helix</keyword>
<feature type="transmembrane region" description="Helical" evidence="12">
    <location>
        <begin position="442"/>
        <end position="462"/>
    </location>
</feature>
<dbReference type="GO" id="GO:0005886">
    <property type="term" value="C:plasma membrane"/>
    <property type="evidence" value="ECO:0007669"/>
    <property type="project" value="UniProtKB-SubCell"/>
</dbReference>
<dbReference type="Proteomes" id="UP000235965">
    <property type="component" value="Unassembled WGS sequence"/>
</dbReference>
<dbReference type="PRINTS" id="PR00237">
    <property type="entry name" value="GPCRRHODOPSN"/>
</dbReference>
<evidence type="ECO:0000256" key="12">
    <source>
        <dbReference type="SAM" id="Phobius"/>
    </source>
</evidence>
<evidence type="ECO:0000259" key="13">
    <source>
        <dbReference type="PROSITE" id="PS50262"/>
    </source>
</evidence>
<dbReference type="OrthoDB" id="10044919at2759"/>
<feature type="transmembrane region" description="Helical" evidence="12">
    <location>
        <begin position="474"/>
        <end position="494"/>
    </location>
</feature>
<keyword evidence="9 10" id="KW-0807">Transducer</keyword>
<evidence type="ECO:0000256" key="5">
    <source>
        <dbReference type="ARBA" id="ARBA00022989"/>
    </source>
</evidence>
<evidence type="ECO:0000256" key="3">
    <source>
        <dbReference type="ARBA" id="ARBA00022475"/>
    </source>
</evidence>
<feature type="transmembrane region" description="Helical" evidence="12">
    <location>
        <begin position="330"/>
        <end position="352"/>
    </location>
</feature>
<evidence type="ECO:0000256" key="6">
    <source>
        <dbReference type="ARBA" id="ARBA00023040"/>
    </source>
</evidence>
<proteinExistence type="inferred from homology"/>
<reference evidence="14 15" key="1">
    <citation type="submission" date="2017-12" db="EMBL/GenBank/DDBJ databases">
        <title>Hemimetabolous genomes reveal molecular basis of termite eusociality.</title>
        <authorList>
            <person name="Harrison M.C."/>
            <person name="Jongepier E."/>
            <person name="Robertson H.M."/>
            <person name="Arning N."/>
            <person name="Bitard-Feildel T."/>
            <person name="Chao H."/>
            <person name="Childers C.P."/>
            <person name="Dinh H."/>
            <person name="Doddapaneni H."/>
            <person name="Dugan S."/>
            <person name="Gowin J."/>
            <person name="Greiner C."/>
            <person name="Han Y."/>
            <person name="Hu H."/>
            <person name="Hughes D.S.T."/>
            <person name="Huylmans A.-K."/>
            <person name="Kemena C."/>
            <person name="Kremer L.P.M."/>
            <person name="Lee S.L."/>
            <person name="Lopez-Ezquerra A."/>
            <person name="Mallet L."/>
            <person name="Monroy-Kuhn J.M."/>
            <person name="Moser A."/>
            <person name="Murali S.C."/>
            <person name="Muzny D.M."/>
            <person name="Otani S."/>
            <person name="Piulachs M.-D."/>
            <person name="Poelchau M."/>
            <person name="Qu J."/>
            <person name="Schaub F."/>
            <person name="Wada-Katsumata A."/>
            <person name="Worley K.C."/>
            <person name="Xie Q."/>
            <person name="Ylla G."/>
            <person name="Poulsen M."/>
            <person name="Gibbs R.A."/>
            <person name="Schal C."/>
            <person name="Richards S."/>
            <person name="Belles X."/>
            <person name="Korb J."/>
            <person name="Bornberg-Bauer E."/>
        </authorList>
    </citation>
    <scope>NUCLEOTIDE SEQUENCE [LARGE SCALE GENOMIC DNA]</scope>
    <source>
        <tissue evidence="14">Whole body</tissue>
    </source>
</reference>
<name>A0A2J7QGR0_9NEOP</name>
<accession>A0A2J7QGR0</accession>
<dbReference type="InterPro" id="IPR017452">
    <property type="entry name" value="GPCR_Rhodpsn_7TM"/>
</dbReference>
<organism evidence="14 15">
    <name type="scientific">Cryptotermes secundus</name>
    <dbReference type="NCBI Taxonomy" id="105785"/>
    <lineage>
        <taxon>Eukaryota</taxon>
        <taxon>Metazoa</taxon>
        <taxon>Ecdysozoa</taxon>
        <taxon>Arthropoda</taxon>
        <taxon>Hexapoda</taxon>
        <taxon>Insecta</taxon>
        <taxon>Pterygota</taxon>
        <taxon>Neoptera</taxon>
        <taxon>Polyneoptera</taxon>
        <taxon>Dictyoptera</taxon>
        <taxon>Blattodea</taxon>
        <taxon>Blattoidea</taxon>
        <taxon>Termitoidae</taxon>
        <taxon>Kalotermitidae</taxon>
        <taxon>Cryptotermitinae</taxon>
        <taxon>Cryptotermes</taxon>
    </lineage>
</organism>
<dbReference type="CDD" id="cd15210">
    <property type="entry name" value="7tmA_GPR84-like"/>
    <property type="match status" value="1"/>
</dbReference>
<keyword evidence="6 10" id="KW-0297">G-protein coupled receptor</keyword>
<evidence type="ECO:0000256" key="9">
    <source>
        <dbReference type="ARBA" id="ARBA00023224"/>
    </source>
</evidence>
<evidence type="ECO:0000256" key="11">
    <source>
        <dbReference type="SAM" id="MobiDB-lite"/>
    </source>
</evidence>
<dbReference type="PROSITE" id="PS00237">
    <property type="entry name" value="G_PROTEIN_RECEP_F1_1"/>
    <property type="match status" value="1"/>
</dbReference>
<evidence type="ECO:0000256" key="10">
    <source>
        <dbReference type="RuleBase" id="RU000688"/>
    </source>
</evidence>
<comment type="caution">
    <text evidence="14">The sequence shown here is derived from an EMBL/GenBank/DDBJ whole genome shotgun (WGS) entry which is preliminary data.</text>
</comment>
<keyword evidence="15" id="KW-1185">Reference proteome</keyword>
<evidence type="ECO:0000256" key="7">
    <source>
        <dbReference type="ARBA" id="ARBA00023136"/>
    </source>
</evidence>
<dbReference type="GO" id="GO:0004930">
    <property type="term" value="F:G protein-coupled receptor activity"/>
    <property type="evidence" value="ECO:0007669"/>
    <property type="project" value="UniProtKB-KW"/>
</dbReference>
<keyword evidence="3" id="KW-1003">Cell membrane</keyword>
<dbReference type="Pfam" id="PF00001">
    <property type="entry name" value="7tm_1"/>
    <property type="match status" value="1"/>
</dbReference>
<evidence type="ECO:0000313" key="14">
    <source>
        <dbReference type="EMBL" id="PNF27767.1"/>
    </source>
</evidence>
<dbReference type="PANTHER" id="PTHR24228:SF63">
    <property type="entry name" value="G-PROTEIN COUPLED RECEPTOR MOODY"/>
    <property type="match status" value="1"/>
</dbReference>
<dbReference type="EMBL" id="NEVH01014360">
    <property type="protein sequence ID" value="PNF27767.1"/>
    <property type="molecule type" value="Genomic_DNA"/>
</dbReference>
<keyword evidence="8 10" id="KW-0675">Receptor</keyword>
<dbReference type="InParanoid" id="A0A2J7QGR0"/>
<evidence type="ECO:0000313" key="15">
    <source>
        <dbReference type="Proteomes" id="UP000235965"/>
    </source>
</evidence>
<feature type="transmembrane region" description="Helical" evidence="12">
    <location>
        <begin position="200"/>
        <end position="222"/>
    </location>
</feature>
<protein>
    <recommendedName>
        <fullName evidence="13">G-protein coupled receptors family 1 profile domain-containing protein</fullName>
    </recommendedName>
</protein>
<gene>
    <name evidence="14" type="ORF">B7P43_G12278</name>
</gene>
<comment type="subcellular location">
    <subcellularLocation>
        <location evidence="1">Cell membrane</location>
        <topology evidence="1">Multi-pass membrane protein</topology>
    </subcellularLocation>
</comment>
<dbReference type="PANTHER" id="PTHR24228">
    <property type="entry name" value="B2 BRADYKININ RECEPTOR/ANGIOTENSIN II RECEPTOR"/>
    <property type="match status" value="1"/>
</dbReference>
<sequence length="526" mass="59053">MSIDGKVGNSAVIATPVAHDYSPSLAQNLELQTEYGNELSRVSQEECAKLREGVPYVKIFEAAAGFRSHYDSLDHGGGNSGKPSDDCGSNQVSARQKRGGRLHYQVSDALLLLFHPQTALTRCYNRKQFGHVSTNCKQPPSCMWYGSGHLYMECPVKCNIASIPTSSNYRGCRQAKESGLRSLGVTFPPHDSRARPIEGVVFFFSLCIADFMFCTFVLPFSSSRFIYGTWIHGDFLCQLFPFMRYGSIGVSLLLIAMITVNRYIMIAHHNVYSRIYKKVWIGAMIAFCWMLSFGMQIPTLLGVWGMFGLDGKLGTCTILRDNNGNSSKPALFVIAFLIPCCVIVCCYARIFWVVHKGMLGLMFDHGNGGITFLRNVGELLPTTRLFISHRCEDLKSKSFSHKTSESRMREHAAGMRSGATKTKTKEQRELKTKRNEWRITKMVLAIFLSFVVCYLPITIVKVADEDVHFPGLHVLGYIMLYLSACINPIIYVIMNKQYRQAYKTVLLWRRPRLLSLTPVGSSCGGE</sequence>
<dbReference type="Gene3D" id="1.20.1070.10">
    <property type="entry name" value="Rhodopsin 7-helix transmembrane proteins"/>
    <property type="match status" value="1"/>
</dbReference>
<feature type="transmembrane region" description="Helical" evidence="12">
    <location>
        <begin position="242"/>
        <end position="260"/>
    </location>
</feature>
<comment type="similarity">
    <text evidence="2 10">Belongs to the G-protein coupled receptor 1 family.</text>
</comment>
<evidence type="ECO:0000256" key="2">
    <source>
        <dbReference type="ARBA" id="ARBA00010663"/>
    </source>
</evidence>
<evidence type="ECO:0000256" key="1">
    <source>
        <dbReference type="ARBA" id="ARBA00004651"/>
    </source>
</evidence>
<keyword evidence="4 10" id="KW-0812">Transmembrane</keyword>
<dbReference type="InterPro" id="IPR000276">
    <property type="entry name" value="GPCR_Rhodpsn"/>
</dbReference>
<evidence type="ECO:0000256" key="4">
    <source>
        <dbReference type="ARBA" id="ARBA00022692"/>
    </source>
</evidence>
<evidence type="ECO:0000256" key="8">
    <source>
        <dbReference type="ARBA" id="ARBA00023170"/>
    </source>
</evidence>
<dbReference type="PROSITE" id="PS50262">
    <property type="entry name" value="G_PROTEIN_RECEP_F1_2"/>
    <property type="match status" value="1"/>
</dbReference>
<feature type="domain" description="G-protein coupled receptors family 1 profile" evidence="13">
    <location>
        <begin position="201"/>
        <end position="491"/>
    </location>
</feature>
<dbReference type="SUPFAM" id="SSF81321">
    <property type="entry name" value="Family A G protein-coupled receptor-like"/>
    <property type="match status" value="1"/>
</dbReference>
<dbReference type="AlphaFoldDB" id="A0A2J7QGR0"/>
<keyword evidence="7 12" id="KW-0472">Membrane</keyword>
<feature type="region of interest" description="Disordered" evidence="11">
    <location>
        <begin position="74"/>
        <end position="94"/>
    </location>
</feature>
<feature type="region of interest" description="Disordered" evidence="11">
    <location>
        <begin position="410"/>
        <end position="430"/>
    </location>
</feature>
<dbReference type="STRING" id="105785.A0A2J7QGR0"/>